<accession>A0A833NA83</accession>
<dbReference type="AlphaFoldDB" id="A0A833NA83"/>
<evidence type="ECO:0008006" key="3">
    <source>
        <dbReference type="Google" id="ProtNLM"/>
    </source>
</evidence>
<dbReference type="EMBL" id="WBMP01000003">
    <property type="protein sequence ID" value="KAE8546592.1"/>
    <property type="molecule type" value="Genomic_DNA"/>
</dbReference>
<dbReference type="Proteomes" id="UP000469950">
    <property type="component" value="Unassembled WGS sequence"/>
</dbReference>
<sequence>MTISENLISVLLDPSARTDERDDAAMDLSRHDSEAVESALALIACDQKVPETVRASCGESLAEIWIRRGQVNHQVLAALSGASKNEALARLRGN</sequence>
<evidence type="ECO:0000313" key="1">
    <source>
        <dbReference type="EMBL" id="KAE8546592.1"/>
    </source>
</evidence>
<reference evidence="1 2" key="1">
    <citation type="submission" date="2019-10" db="EMBL/GenBank/DDBJ databases">
        <title>Draft genome sequence of Marinobacter hydrocarbonoclasticus NCT7M from the microbiome of the marine copepod.</title>
        <authorList>
            <person name="Nuttall R."/>
            <person name="Sharma G."/>
            <person name="Moisander P."/>
        </authorList>
    </citation>
    <scope>NUCLEOTIDE SEQUENCE [LARGE SCALE GENOMIC DNA]</scope>
    <source>
        <strain evidence="1 2">NCT7M</strain>
    </source>
</reference>
<gene>
    <name evidence="1" type="ORF">F6453_0833</name>
</gene>
<name>A0A833NA83_MARNT</name>
<comment type="caution">
    <text evidence="1">The sequence shown here is derived from an EMBL/GenBank/DDBJ whole genome shotgun (WGS) entry which is preliminary data.</text>
</comment>
<proteinExistence type="predicted"/>
<organism evidence="1 2">
    <name type="scientific">Marinobacter nauticus</name>
    <name type="common">Marinobacter hydrocarbonoclasticus</name>
    <name type="synonym">Marinobacter aquaeolei</name>
    <dbReference type="NCBI Taxonomy" id="2743"/>
    <lineage>
        <taxon>Bacteria</taxon>
        <taxon>Pseudomonadati</taxon>
        <taxon>Pseudomonadota</taxon>
        <taxon>Gammaproteobacteria</taxon>
        <taxon>Pseudomonadales</taxon>
        <taxon>Marinobacteraceae</taxon>
        <taxon>Marinobacter</taxon>
    </lineage>
</organism>
<evidence type="ECO:0000313" key="2">
    <source>
        <dbReference type="Proteomes" id="UP000469950"/>
    </source>
</evidence>
<protein>
    <recommendedName>
        <fullName evidence="3">HEAT repeat domain-containing protein</fullName>
    </recommendedName>
</protein>